<dbReference type="InterPro" id="IPR036388">
    <property type="entry name" value="WH-like_DNA-bd_sf"/>
</dbReference>
<dbReference type="GO" id="GO:0005525">
    <property type="term" value="F:GTP binding"/>
    <property type="evidence" value="ECO:0007669"/>
    <property type="project" value="UniProtKB-KW"/>
</dbReference>
<dbReference type="KEGG" id="ccro:CMC5_033630"/>
<dbReference type="STRING" id="52.CMC5_033630"/>
<evidence type="ECO:0000313" key="11">
    <source>
        <dbReference type="EMBL" id="AKT39214.1"/>
    </source>
</evidence>
<evidence type="ECO:0000256" key="7">
    <source>
        <dbReference type="ARBA" id="ARBA00025526"/>
    </source>
</evidence>
<dbReference type="RefSeq" id="WP_050431343.1">
    <property type="nucleotide sequence ID" value="NZ_CP012159.1"/>
</dbReference>
<dbReference type="Proteomes" id="UP000067626">
    <property type="component" value="Chromosome"/>
</dbReference>
<evidence type="ECO:0000256" key="2">
    <source>
        <dbReference type="ARBA" id="ARBA00015953"/>
    </source>
</evidence>
<dbReference type="GO" id="GO:0001514">
    <property type="term" value="P:selenocysteine incorporation"/>
    <property type="evidence" value="ECO:0007669"/>
    <property type="project" value="InterPro"/>
</dbReference>
<accession>A0A0K1EED9</accession>
<dbReference type="InterPro" id="IPR027417">
    <property type="entry name" value="P-loop_NTPase"/>
</dbReference>
<evidence type="ECO:0000256" key="8">
    <source>
        <dbReference type="ARBA" id="ARBA00031615"/>
    </source>
</evidence>
<dbReference type="InterPro" id="IPR009001">
    <property type="entry name" value="Transl_elong_EF1A/Init_IF2_C"/>
</dbReference>
<dbReference type="NCBIfam" id="TIGR00231">
    <property type="entry name" value="small_GTP"/>
    <property type="match status" value="1"/>
</dbReference>
<dbReference type="PROSITE" id="PS51722">
    <property type="entry name" value="G_TR_2"/>
    <property type="match status" value="1"/>
</dbReference>
<dbReference type="InterPro" id="IPR015191">
    <property type="entry name" value="SelB_WHD4"/>
</dbReference>
<dbReference type="GO" id="GO:0003723">
    <property type="term" value="F:RNA binding"/>
    <property type="evidence" value="ECO:0007669"/>
    <property type="project" value="InterPro"/>
</dbReference>
<dbReference type="Pfam" id="PF00009">
    <property type="entry name" value="GTP_EFTU"/>
    <property type="match status" value="1"/>
</dbReference>
<evidence type="ECO:0000256" key="1">
    <source>
        <dbReference type="ARBA" id="ARBA00004496"/>
    </source>
</evidence>
<dbReference type="Pfam" id="PF09107">
    <property type="entry name" value="WHD_3rd_SelB"/>
    <property type="match status" value="1"/>
</dbReference>
<dbReference type="SUPFAM" id="SSF50447">
    <property type="entry name" value="Translation proteins"/>
    <property type="match status" value="1"/>
</dbReference>
<dbReference type="Gene3D" id="3.40.50.300">
    <property type="entry name" value="P-loop containing nucleotide triphosphate hydrolases"/>
    <property type="match status" value="1"/>
</dbReference>
<dbReference type="SUPFAM" id="SSF46785">
    <property type="entry name" value="Winged helix' DNA-binding domain"/>
    <property type="match status" value="1"/>
</dbReference>
<feature type="domain" description="Tr-type G" evidence="10">
    <location>
        <begin position="1"/>
        <end position="174"/>
    </location>
</feature>
<evidence type="ECO:0000259" key="10">
    <source>
        <dbReference type="PROSITE" id="PS51722"/>
    </source>
</evidence>
<dbReference type="Pfam" id="PF25461">
    <property type="entry name" value="Beta-barrel_SelB"/>
    <property type="match status" value="1"/>
</dbReference>
<dbReference type="InterPro" id="IPR036390">
    <property type="entry name" value="WH_DNA-bd_sf"/>
</dbReference>
<dbReference type="Gene3D" id="1.10.10.2770">
    <property type="match status" value="1"/>
</dbReference>
<proteinExistence type="predicted"/>
<dbReference type="PATRIC" id="fig|52.7.peg.3703"/>
<evidence type="ECO:0000256" key="9">
    <source>
        <dbReference type="SAM" id="MobiDB-lite"/>
    </source>
</evidence>
<dbReference type="AlphaFoldDB" id="A0A0K1EED9"/>
<evidence type="ECO:0000256" key="4">
    <source>
        <dbReference type="ARBA" id="ARBA00022741"/>
    </source>
</evidence>
<dbReference type="OrthoDB" id="9803139at2"/>
<dbReference type="GO" id="GO:0003746">
    <property type="term" value="F:translation elongation factor activity"/>
    <property type="evidence" value="ECO:0007669"/>
    <property type="project" value="UniProtKB-KW"/>
</dbReference>
<dbReference type="Gene3D" id="2.40.30.10">
    <property type="entry name" value="Translation factors"/>
    <property type="match status" value="1"/>
</dbReference>
<organism evidence="11 12">
    <name type="scientific">Chondromyces crocatus</name>
    <dbReference type="NCBI Taxonomy" id="52"/>
    <lineage>
        <taxon>Bacteria</taxon>
        <taxon>Pseudomonadati</taxon>
        <taxon>Myxococcota</taxon>
        <taxon>Polyangia</taxon>
        <taxon>Polyangiales</taxon>
        <taxon>Polyangiaceae</taxon>
        <taxon>Chondromyces</taxon>
    </lineage>
</organism>
<keyword evidence="6" id="KW-0342">GTP-binding</keyword>
<dbReference type="PANTHER" id="PTHR43721:SF22">
    <property type="entry name" value="ELONGATION FACTOR TU, MITOCHONDRIAL"/>
    <property type="match status" value="1"/>
</dbReference>
<dbReference type="CDD" id="cd04171">
    <property type="entry name" value="SelB"/>
    <property type="match status" value="1"/>
</dbReference>
<dbReference type="SUPFAM" id="SSF52540">
    <property type="entry name" value="P-loop containing nucleoside triphosphate hydrolases"/>
    <property type="match status" value="1"/>
</dbReference>
<evidence type="ECO:0000256" key="3">
    <source>
        <dbReference type="ARBA" id="ARBA00022490"/>
    </source>
</evidence>
<protein>
    <recommendedName>
        <fullName evidence="2">Selenocysteine-specific elongation factor</fullName>
    </recommendedName>
    <alternativeName>
        <fullName evidence="8">SelB translation factor</fullName>
    </alternativeName>
</protein>
<keyword evidence="11" id="KW-0251">Elongation factor</keyword>
<dbReference type="GO" id="GO:0003924">
    <property type="term" value="F:GTPase activity"/>
    <property type="evidence" value="ECO:0007669"/>
    <property type="project" value="InterPro"/>
</dbReference>
<dbReference type="InterPro" id="IPR005225">
    <property type="entry name" value="Small_GTP-bd"/>
</dbReference>
<reference evidence="11 12" key="1">
    <citation type="submission" date="2015-07" db="EMBL/GenBank/DDBJ databases">
        <title>Genome analysis of myxobacterium Chondromyces crocatus Cm c5 reveals a high potential for natural compound synthesis and the genetic basis for the loss of fruiting body formation.</title>
        <authorList>
            <person name="Zaburannyi N."/>
            <person name="Bunk B."/>
            <person name="Maier J."/>
            <person name="Overmann J."/>
            <person name="Mueller R."/>
        </authorList>
    </citation>
    <scope>NUCLEOTIDE SEQUENCE [LARGE SCALE GENOMIC DNA]</scope>
    <source>
        <strain evidence="11 12">Cm c5</strain>
    </source>
</reference>
<keyword evidence="12" id="KW-1185">Reference proteome</keyword>
<dbReference type="InterPro" id="IPR057335">
    <property type="entry name" value="Beta-barrel_SelB"/>
</dbReference>
<dbReference type="InterPro" id="IPR009000">
    <property type="entry name" value="Transl_B-barrel_sf"/>
</dbReference>
<dbReference type="GO" id="GO:0005829">
    <property type="term" value="C:cytosol"/>
    <property type="evidence" value="ECO:0007669"/>
    <property type="project" value="TreeGrafter"/>
</dbReference>
<dbReference type="InterPro" id="IPR004161">
    <property type="entry name" value="EFTu-like_2"/>
</dbReference>
<dbReference type="InterPro" id="IPR050055">
    <property type="entry name" value="EF-Tu_GTPase"/>
</dbReference>
<comment type="subcellular location">
    <subcellularLocation>
        <location evidence="1">Cytoplasm</location>
    </subcellularLocation>
</comment>
<evidence type="ECO:0000313" key="12">
    <source>
        <dbReference type="Proteomes" id="UP000067626"/>
    </source>
</evidence>
<keyword evidence="3" id="KW-0963">Cytoplasm</keyword>
<dbReference type="Pfam" id="PF03144">
    <property type="entry name" value="GTP_EFTU_D2"/>
    <property type="match status" value="1"/>
</dbReference>
<dbReference type="PANTHER" id="PTHR43721">
    <property type="entry name" value="ELONGATION FACTOR TU-RELATED"/>
    <property type="match status" value="1"/>
</dbReference>
<dbReference type="NCBIfam" id="TIGR00475">
    <property type="entry name" value="selB"/>
    <property type="match status" value="1"/>
</dbReference>
<dbReference type="InterPro" id="IPR004535">
    <property type="entry name" value="Transl_elong_SelB"/>
</dbReference>
<evidence type="ECO:0000256" key="5">
    <source>
        <dbReference type="ARBA" id="ARBA00022917"/>
    </source>
</evidence>
<name>A0A0K1EED9_CHOCO</name>
<dbReference type="InterPro" id="IPR000795">
    <property type="entry name" value="T_Tr_GTP-bd_dom"/>
</dbReference>
<dbReference type="PRINTS" id="PR00315">
    <property type="entry name" value="ELONGATNFCT"/>
</dbReference>
<gene>
    <name evidence="11" type="primary">selB</name>
    <name evidence="11" type="ORF">CMC5_033630</name>
</gene>
<keyword evidence="4" id="KW-0547">Nucleotide-binding</keyword>
<evidence type="ECO:0000256" key="6">
    <source>
        <dbReference type="ARBA" id="ARBA00023134"/>
    </source>
</evidence>
<sequence>MRRFVLGTAGHVDHGKTTLVRALTGVDTDRLPEEKRRGITIELGFAPWRLGDDVEVSVIDVPGHRRLVHTMIAGAIGMQVVLLVVAADEGVMPQTREHVAACELLGIRRVLVAVTKCDRVEVELAQLAGEEARELLGARFEAEVVLCSARTGEGLEAVREGVRRALLGLPAPPRSGSPRLSVDRAFSVRGAGTVVTGTLVEGEVTVGQALYLVGEQGARATGARGLHVHDQAVSAAVAPTRLAINLAGVGLDELHRGDVITGEAHAAPTRLVDVLLRPGGELRHGMAAQLYVGTARSSVRVARLDRSAEESREEESREEENVAREEARPRLARLRLARPLVVFGGDRFVLRGSEVDAPSGAVLGGGTVLDAHPPRVRPRARRRAVLQALSEGSASTTVLQLIQEAAPRPLARAALAARFSLPLEDLVRALDKLVERGEVARLKSTGWIARPALLDLARAARAHVAAHHHGAPLDRGLPLETLRQRLRSSSSPEAAEEAIRLAASKHSALQGEPLVVEGDVVRSPSFTGATAATGGLGIVQQALVAAALKGLTEFQAGEVSGAPPREVKALLARLVRDGEAIHAGELWFSRGAVDGLRARVVAFFEEHAKMSVADFKALSGLGRRQTIMLLELFDREGITRRVGDDRVRAR</sequence>
<dbReference type="EMBL" id="CP012159">
    <property type="protein sequence ID" value="AKT39214.1"/>
    <property type="molecule type" value="Genomic_DNA"/>
</dbReference>
<dbReference type="SUPFAM" id="SSF50465">
    <property type="entry name" value="EF-Tu/eEF-1alpha/eIF2-gamma C-terminal domain"/>
    <property type="match status" value="1"/>
</dbReference>
<dbReference type="Gene3D" id="1.10.10.10">
    <property type="entry name" value="Winged helix-like DNA-binding domain superfamily/Winged helix DNA-binding domain"/>
    <property type="match status" value="1"/>
</dbReference>
<keyword evidence="5" id="KW-0648">Protein biosynthesis</keyword>
<feature type="region of interest" description="Disordered" evidence="9">
    <location>
        <begin position="302"/>
        <end position="326"/>
    </location>
</feature>
<comment type="function">
    <text evidence="7">Translation factor necessary for the incorporation of selenocysteine into proteins. It probably replaces EF-Tu for the insertion of selenocysteine directed by the UGA codon. SelB binds GTP and GDP.</text>
</comment>